<feature type="region of interest" description="Disordered" evidence="4">
    <location>
        <begin position="447"/>
        <end position="491"/>
    </location>
</feature>
<keyword evidence="7" id="KW-1185">Reference proteome</keyword>
<dbReference type="InterPro" id="IPR047549">
    <property type="entry name" value="BICC1_KH-I_rpt1"/>
</dbReference>
<dbReference type="Gene3D" id="3.30.310.270">
    <property type="match status" value="1"/>
</dbReference>
<dbReference type="CDD" id="cd22421">
    <property type="entry name" value="KH-I_BICC1_rpt2"/>
    <property type="match status" value="1"/>
</dbReference>
<dbReference type="PROSITE" id="PS50084">
    <property type="entry name" value="KH_TYPE_1"/>
    <property type="match status" value="1"/>
</dbReference>
<feature type="region of interest" description="Disordered" evidence="4">
    <location>
        <begin position="1"/>
        <end position="73"/>
    </location>
</feature>
<dbReference type="Gene3D" id="3.30.1370.10">
    <property type="entry name" value="K Homology domain, type 1"/>
    <property type="match status" value="2"/>
</dbReference>
<dbReference type="SMART" id="SM00454">
    <property type="entry name" value="SAM"/>
    <property type="match status" value="1"/>
</dbReference>
<dbReference type="PROSITE" id="PS50105">
    <property type="entry name" value="SAM_DOMAIN"/>
    <property type="match status" value="1"/>
</dbReference>
<evidence type="ECO:0000256" key="2">
    <source>
        <dbReference type="ARBA" id="ARBA00022737"/>
    </source>
</evidence>
<evidence type="ECO:0000256" key="4">
    <source>
        <dbReference type="SAM" id="MobiDB-lite"/>
    </source>
</evidence>
<feature type="region of interest" description="Disordered" evidence="4">
    <location>
        <begin position="632"/>
        <end position="667"/>
    </location>
</feature>
<dbReference type="GO" id="GO:0003723">
    <property type="term" value="F:RNA binding"/>
    <property type="evidence" value="ECO:0007669"/>
    <property type="project" value="UniProtKB-UniRule"/>
</dbReference>
<dbReference type="SMART" id="SM00322">
    <property type="entry name" value="KH"/>
    <property type="match status" value="3"/>
</dbReference>
<dbReference type="CDD" id="cd22422">
    <property type="entry name" value="KH-I_BICC1_rpt3"/>
    <property type="match status" value="1"/>
</dbReference>
<organism evidence="6 7">
    <name type="scientific">Triplophysa tibetana</name>
    <dbReference type="NCBI Taxonomy" id="1572043"/>
    <lineage>
        <taxon>Eukaryota</taxon>
        <taxon>Metazoa</taxon>
        <taxon>Chordata</taxon>
        <taxon>Craniata</taxon>
        <taxon>Vertebrata</taxon>
        <taxon>Euteleostomi</taxon>
        <taxon>Actinopterygii</taxon>
        <taxon>Neopterygii</taxon>
        <taxon>Teleostei</taxon>
        <taxon>Ostariophysi</taxon>
        <taxon>Cypriniformes</taxon>
        <taxon>Nemacheilidae</taxon>
        <taxon>Triplophysa</taxon>
    </lineage>
</organism>
<feature type="compositionally biased region" description="Polar residues" evidence="4">
    <location>
        <begin position="632"/>
        <end position="645"/>
    </location>
</feature>
<reference evidence="6 7" key="1">
    <citation type="journal article" date="2019" name="Mol. Ecol. Resour.">
        <title>Chromosome-level genome assembly of Triplophysa tibetana, a fish adapted to the harsh high-altitude environment of the Tibetan Plateau.</title>
        <authorList>
            <person name="Yang X."/>
            <person name="Liu H."/>
            <person name="Ma Z."/>
            <person name="Zou Y."/>
            <person name="Zou M."/>
            <person name="Mao Y."/>
            <person name="Li X."/>
            <person name="Wang H."/>
            <person name="Chen T."/>
            <person name="Wang W."/>
            <person name="Yang R."/>
        </authorList>
    </citation>
    <scope>NUCLEOTIDE SEQUENCE [LARGE SCALE GENOMIC DNA]</scope>
    <source>
        <strain evidence="6">TTIB1903HZAU</strain>
        <tissue evidence="6">Muscle</tissue>
    </source>
</reference>
<keyword evidence="3" id="KW-0694">RNA-binding</keyword>
<gene>
    <name evidence="6" type="ORF">E1301_Tti017987</name>
</gene>
<evidence type="ECO:0000256" key="1">
    <source>
        <dbReference type="ARBA" id="ARBA00007662"/>
    </source>
</evidence>
<evidence type="ECO:0000313" key="7">
    <source>
        <dbReference type="Proteomes" id="UP000324632"/>
    </source>
</evidence>
<protein>
    <submittedName>
        <fullName evidence="6">Protein bicaudal C-like protein 1-A</fullName>
    </submittedName>
</protein>
<dbReference type="Pfam" id="PF24234">
    <property type="entry name" value="KH_BICC1_1st"/>
    <property type="match status" value="1"/>
</dbReference>
<feature type="compositionally biased region" description="Low complexity" evidence="4">
    <location>
        <begin position="653"/>
        <end position="667"/>
    </location>
</feature>
<dbReference type="Gene3D" id="1.10.150.50">
    <property type="entry name" value="Transcription Factor, Ets-1"/>
    <property type="match status" value="1"/>
</dbReference>
<dbReference type="CDD" id="cd22420">
    <property type="entry name" value="KH-I_BICC1_rpt1"/>
    <property type="match status" value="1"/>
</dbReference>
<comment type="caution">
    <text evidence="6">The sequence shown here is derived from an EMBL/GenBank/DDBJ whole genome shotgun (WGS) entry which is preliminary data.</text>
</comment>
<accession>A0A5A9NJ15</accession>
<feature type="compositionally biased region" description="Polar residues" evidence="4">
    <location>
        <begin position="1"/>
        <end position="17"/>
    </location>
</feature>
<dbReference type="InterPro" id="IPR036612">
    <property type="entry name" value="KH_dom_type_1_sf"/>
</dbReference>
<dbReference type="Pfam" id="PF00536">
    <property type="entry name" value="SAM_1"/>
    <property type="match status" value="1"/>
</dbReference>
<evidence type="ECO:0000259" key="5">
    <source>
        <dbReference type="PROSITE" id="PS50105"/>
    </source>
</evidence>
<dbReference type="InterPro" id="IPR004088">
    <property type="entry name" value="KH_dom_type_1"/>
</dbReference>
<dbReference type="InterPro" id="IPR047553">
    <property type="entry name" value="BICC1_KH-I_rpt3"/>
</dbReference>
<dbReference type="InterPro" id="IPR047554">
    <property type="entry name" value="BICC1_KH-I_rpt2"/>
</dbReference>
<keyword evidence="2" id="KW-0677">Repeat</keyword>
<dbReference type="PANTHER" id="PTHR10627">
    <property type="entry name" value="SCP160"/>
    <property type="match status" value="1"/>
</dbReference>
<dbReference type="EMBL" id="SOYY01000017">
    <property type="protein sequence ID" value="KAA0709720.1"/>
    <property type="molecule type" value="Genomic_DNA"/>
</dbReference>
<sequence>MASPETCSIVETLQSESPKQEPAQNPDRDQNPDQDQDPALQNQNGRDEDEEEDEGVSSGAEPELQNEEHLDSEWVEESFRIDRKKLELMLYAPEGSGQTGDEFFERVMRETGTQVKWPSKLKIGAKSKKDPHVKVEGNRANVLEAKQKILELLETKVNKVTLKLDVNHTEHSHVIGKGGGNIKKVMEETSCHIHFPDSNRNSVMGEKSNQVSIAGPVEGVESARTHIRALQPLVLTFDLPVTLMGGAVADTGSPVIQHVAQAFGKATCALMELLLGPEAVAGVTGVVVSTQLDVTSQQHLFLLGQNGVNFLTVMHQTHTQIILPDLSAPQHAPSLMIQGTADGVCVARQQLMDCLPVCLMFDMKDEGESDPRKLAQMMQNLGSVVLKGLERNISNLYKARSLLLGLDSEVSITTKPPVDPLVGNNGMTGYWLNILMQQLRLTETAAAVSSLSGKPRPSPPPGLAVSSEDGRMGLKGTDSKLEKIPENEGQLTNGEMMNCVTTHAEVREVVIKPATASRRGSQSDTPRDLKQSLTSESSHRSVRAEVDGVYLNRDRRCSLRVLSSMDSNNEDQEYEKKKLLANQAMQQTPVVTEVRTPTDTWSGLGFSKSMPAEAVKELRAVNRRCYRPYQQQSWISPSGNGSHSGNWRERRGSLSSSPPDLSSSSSSFQSYRFSSARTLEGFQASNNHTEGGSAVPRHLIGRLPSPTHTDDLKELLAQLGLAKYIDIFQEQEIDFQTFLTLTDEDLKEVGVSTFGARRKMILAITAQCSSCGDLRKLVRRVSDTLRSRPLSASFQSPVQIGPDNRERPRPEMALSLGLFVSLTVFSVSVTGSSAGNPLDNEKWMSTVSQYDKSKYWNKFRDVALWTLRPSINLSVMRGHYDNNEGEAACLHIHKPVDGWMAAANQKYPWVACSFDFILFSTRHCSHWPYDPVPTATVVLAPNINLAPEHEQNDHLTATSPVLLFDAVVRLSLLSDEVQSRESSDERKNSTRLSLPEHVTDKLSLALSVPPEFAVK</sequence>
<dbReference type="SUPFAM" id="SSF54791">
    <property type="entry name" value="Eukaryotic type KH-domain (KH-domain type I)"/>
    <property type="match status" value="3"/>
</dbReference>
<comment type="similarity">
    <text evidence="1">Belongs to the BicC family.</text>
</comment>
<dbReference type="InterPro" id="IPR013761">
    <property type="entry name" value="SAM/pointed_sf"/>
</dbReference>
<dbReference type="Proteomes" id="UP000324632">
    <property type="component" value="Chromosome 17"/>
</dbReference>
<name>A0A5A9NJ15_9TELE</name>
<feature type="compositionally biased region" description="Basic and acidic residues" evidence="4">
    <location>
        <begin position="468"/>
        <end position="486"/>
    </location>
</feature>
<evidence type="ECO:0000256" key="3">
    <source>
        <dbReference type="PROSITE-ProRule" id="PRU00117"/>
    </source>
</evidence>
<dbReference type="InterPro" id="IPR004087">
    <property type="entry name" value="KH_dom"/>
</dbReference>
<dbReference type="AlphaFoldDB" id="A0A5A9NJ15"/>
<dbReference type="GO" id="GO:0005737">
    <property type="term" value="C:cytoplasm"/>
    <property type="evidence" value="ECO:0007669"/>
    <property type="project" value="TreeGrafter"/>
</dbReference>
<dbReference type="PANTHER" id="PTHR10627:SF59">
    <property type="entry name" value="BICAUDAL C HOMOLOG 2"/>
    <property type="match status" value="1"/>
</dbReference>
<dbReference type="Pfam" id="PF00013">
    <property type="entry name" value="KH_1"/>
    <property type="match status" value="1"/>
</dbReference>
<dbReference type="InterPro" id="IPR001660">
    <property type="entry name" value="SAM"/>
</dbReference>
<feature type="region of interest" description="Disordered" evidence="4">
    <location>
        <begin position="512"/>
        <end position="542"/>
    </location>
</feature>
<proteinExistence type="inferred from homology"/>
<evidence type="ECO:0000313" key="6">
    <source>
        <dbReference type="EMBL" id="KAA0709720.1"/>
    </source>
</evidence>
<dbReference type="SUPFAM" id="SSF47769">
    <property type="entry name" value="SAM/Pointed domain"/>
    <property type="match status" value="1"/>
</dbReference>
<feature type="domain" description="SAM" evidence="5">
    <location>
        <begin position="707"/>
        <end position="770"/>
    </location>
</feature>